<keyword evidence="2" id="KW-1185">Reference proteome</keyword>
<evidence type="ECO:0000313" key="2">
    <source>
        <dbReference type="Proteomes" id="UP001199236"/>
    </source>
</evidence>
<dbReference type="InterPro" id="IPR036644">
    <property type="entry name" value="FTR_bsu_sf"/>
</dbReference>
<sequence length="110" mass="12851">MESVIHLLKIRCSKSTGFFYQCNLVTEKDFVLRYDKATIKKELANMKIKLNPDQEIVSTIRKGLKRTGGYCPCRRERTEATKCMCQEFKNPIADPGFERVCHCMLYYKSL</sequence>
<evidence type="ECO:0000313" key="1">
    <source>
        <dbReference type="EMBL" id="MCC2214208.1"/>
    </source>
</evidence>
<dbReference type="EMBL" id="JAJEQO010000022">
    <property type="protein sequence ID" value="MCC2214208.1"/>
    <property type="molecule type" value="Genomic_DNA"/>
</dbReference>
<dbReference type="Pfam" id="PF02943">
    <property type="entry name" value="FeThRed_B"/>
    <property type="match status" value="1"/>
</dbReference>
<protein>
    <recommendedName>
        <fullName evidence="3">Ferredoxin-thioredoxin reductase subunit B</fullName>
    </recommendedName>
</protein>
<dbReference type="Gene3D" id="3.90.460.10">
    <property type="entry name" value="Ferredoxin thioredoxin reductase catalytic beta subunit"/>
    <property type="match status" value="1"/>
</dbReference>
<dbReference type="SUPFAM" id="SSF57662">
    <property type="entry name" value="Ferredoxin thioredoxin reductase (FTR), catalytic beta chain"/>
    <property type="match status" value="1"/>
</dbReference>
<reference evidence="1 2" key="1">
    <citation type="submission" date="2021-10" db="EMBL/GenBank/DDBJ databases">
        <title>Anaerobic single-cell dispensing facilitates the cultivation of human gut bacteria.</title>
        <authorList>
            <person name="Afrizal A."/>
        </authorList>
    </citation>
    <scope>NUCLEOTIDE SEQUENCE [LARGE SCALE GENOMIC DNA]</scope>
    <source>
        <strain evidence="1 2">CLA-AA-H223</strain>
    </source>
</reference>
<accession>A0ABS8FI38</accession>
<name>A0ABS8FI38_9FIRM</name>
<comment type="caution">
    <text evidence="1">The sequence shown here is derived from an EMBL/GenBank/DDBJ whole genome shotgun (WGS) entry which is preliminary data.</text>
</comment>
<evidence type="ECO:0008006" key="3">
    <source>
        <dbReference type="Google" id="ProtNLM"/>
    </source>
</evidence>
<proteinExistence type="predicted"/>
<dbReference type="Proteomes" id="UP001199236">
    <property type="component" value="Unassembled WGS sequence"/>
</dbReference>
<organism evidence="1 2">
    <name type="scientific">Faecalibacterium hominis</name>
    <name type="common">ex Afrizal et al. 2022</name>
    <dbReference type="NCBI Taxonomy" id="2881265"/>
    <lineage>
        <taxon>Bacteria</taxon>
        <taxon>Bacillati</taxon>
        <taxon>Bacillota</taxon>
        <taxon>Clostridia</taxon>
        <taxon>Eubacteriales</taxon>
        <taxon>Oscillospiraceae</taxon>
        <taxon>Faecalibacterium</taxon>
    </lineage>
</organism>
<dbReference type="InterPro" id="IPR004209">
    <property type="entry name" value="FTR_bsu"/>
</dbReference>
<gene>
    <name evidence="1" type="ORF">LKD34_12040</name>
</gene>